<dbReference type="Proteomes" id="UP000595662">
    <property type="component" value="Chromosome 5"/>
</dbReference>
<feature type="signal peptide" evidence="6">
    <location>
        <begin position="1"/>
        <end position="22"/>
    </location>
</feature>
<evidence type="ECO:0000256" key="5">
    <source>
        <dbReference type="ARBA" id="ARBA00023242"/>
    </source>
</evidence>
<proteinExistence type="predicted"/>
<dbReference type="RefSeq" id="XP_065957703.1">
    <property type="nucleotide sequence ID" value="XM_066099976.1"/>
</dbReference>
<dbReference type="VEuPathDB" id="FungiDB:PDIP_86570"/>
<dbReference type="GO" id="GO:0043565">
    <property type="term" value="F:sequence-specific DNA binding"/>
    <property type="evidence" value="ECO:0007669"/>
    <property type="project" value="TreeGrafter"/>
</dbReference>
<keyword evidence="2" id="KW-0805">Transcription regulation</keyword>
<name>A0A7T6XT84_PENDI</name>
<evidence type="ECO:0000256" key="3">
    <source>
        <dbReference type="ARBA" id="ARBA00023125"/>
    </source>
</evidence>
<dbReference type="PANTHER" id="PTHR47540:SF6">
    <property type="entry name" value="ZN(II)2CYS6 TRANSCRIPTION FACTOR (EUROFUNG)"/>
    <property type="match status" value="1"/>
</dbReference>
<feature type="domain" description="Xylanolytic transcriptional activator regulatory" evidence="7">
    <location>
        <begin position="23"/>
        <end position="96"/>
    </location>
</feature>
<evidence type="ECO:0000256" key="4">
    <source>
        <dbReference type="ARBA" id="ARBA00023163"/>
    </source>
</evidence>
<dbReference type="GO" id="GO:0045944">
    <property type="term" value="P:positive regulation of transcription by RNA polymerase II"/>
    <property type="evidence" value="ECO:0007669"/>
    <property type="project" value="TreeGrafter"/>
</dbReference>
<evidence type="ECO:0000313" key="9">
    <source>
        <dbReference type="Proteomes" id="UP000595662"/>
    </source>
</evidence>
<protein>
    <submittedName>
        <fullName evidence="8">Transcription factor</fullName>
    </submittedName>
</protein>
<dbReference type="EMBL" id="CP060778">
    <property type="protein sequence ID" value="QQK46781.1"/>
    <property type="molecule type" value="Genomic_DNA"/>
</dbReference>
<dbReference type="GeneID" id="90952307"/>
<dbReference type="AlphaFoldDB" id="A0A7T6XT84"/>
<dbReference type="PANTHER" id="PTHR47540">
    <property type="entry name" value="THIAMINE REPRESSIBLE GENES REGULATORY PROTEIN THI5"/>
    <property type="match status" value="1"/>
</dbReference>
<dbReference type="CDD" id="cd12148">
    <property type="entry name" value="fungal_TF_MHR"/>
    <property type="match status" value="1"/>
</dbReference>
<keyword evidence="4" id="KW-0804">Transcription</keyword>
<accession>A0A7T6XT84</accession>
<dbReference type="GO" id="GO:0005634">
    <property type="term" value="C:nucleus"/>
    <property type="evidence" value="ECO:0007669"/>
    <property type="project" value="UniProtKB-SubCell"/>
</dbReference>
<evidence type="ECO:0000313" key="8">
    <source>
        <dbReference type="EMBL" id="QQK46781.1"/>
    </source>
</evidence>
<evidence type="ECO:0000256" key="6">
    <source>
        <dbReference type="SAM" id="SignalP"/>
    </source>
</evidence>
<sequence>MIHIESLLLIAFFCQFLNRFHSAYLLIRNALRLGLSIGLAYNIPQPQNLHPVAREHRIRIWGTIYVLDRFWGSKSGFPVHLHHEDIHVDPSSISASETYHD</sequence>
<feature type="chain" id="PRO_5031409823" evidence="6">
    <location>
        <begin position="23"/>
        <end position="101"/>
    </location>
</feature>
<dbReference type="InterPro" id="IPR051711">
    <property type="entry name" value="Stress_Response_Reg"/>
</dbReference>
<keyword evidence="6" id="KW-0732">Signal</keyword>
<reference evidence="8 9" key="1">
    <citation type="submission" date="2020-08" db="EMBL/GenBank/DDBJ databases">
        <title>The completed genome sequence of the pathogenic ascomycete fungus Penicillium digitatum.</title>
        <authorList>
            <person name="Wang M."/>
        </authorList>
    </citation>
    <scope>NUCLEOTIDE SEQUENCE [LARGE SCALE GENOMIC DNA]</scope>
    <source>
        <strain evidence="8 9">PdW03</strain>
    </source>
</reference>
<keyword evidence="5" id="KW-0539">Nucleus</keyword>
<evidence type="ECO:0000259" key="7">
    <source>
        <dbReference type="SMART" id="SM00906"/>
    </source>
</evidence>
<dbReference type="GO" id="GO:0006351">
    <property type="term" value="P:DNA-templated transcription"/>
    <property type="evidence" value="ECO:0007669"/>
    <property type="project" value="InterPro"/>
</dbReference>
<dbReference type="SMART" id="SM00906">
    <property type="entry name" value="Fungal_trans"/>
    <property type="match status" value="1"/>
</dbReference>
<evidence type="ECO:0000256" key="1">
    <source>
        <dbReference type="ARBA" id="ARBA00004123"/>
    </source>
</evidence>
<dbReference type="Pfam" id="PF04082">
    <property type="entry name" value="Fungal_trans"/>
    <property type="match status" value="1"/>
</dbReference>
<comment type="subcellular location">
    <subcellularLocation>
        <location evidence="1">Nucleus</location>
    </subcellularLocation>
</comment>
<dbReference type="InterPro" id="IPR007219">
    <property type="entry name" value="XnlR_reg_dom"/>
</dbReference>
<evidence type="ECO:0000256" key="2">
    <source>
        <dbReference type="ARBA" id="ARBA00023015"/>
    </source>
</evidence>
<organism evidence="8 9">
    <name type="scientific">Penicillium digitatum</name>
    <name type="common">Green mold</name>
    <dbReference type="NCBI Taxonomy" id="36651"/>
    <lineage>
        <taxon>Eukaryota</taxon>
        <taxon>Fungi</taxon>
        <taxon>Dikarya</taxon>
        <taxon>Ascomycota</taxon>
        <taxon>Pezizomycotina</taxon>
        <taxon>Eurotiomycetes</taxon>
        <taxon>Eurotiomycetidae</taxon>
        <taxon>Eurotiales</taxon>
        <taxon>Aspergillaceae</taxon>
        <taxon>Penicillium</taxon>
    </lineage>
</organism>
<gene>
    <name evidence="8" type="ORF">Pdw03_1679</name>
</gene>
<keyword evidence="3" id="KW-0238">DNA-binding</keyword>
<dbReference type="GO" id="GO:0008270">
    <property type="term" value="F:zinc ion binding"/>
    <property type="evidence" value="ECO:0007669"/>
    <property type="project" value="InterPro"/>
</dbReference>